<dbReference type="EMBL" id="RBXR01000001">
    <property type="protein sequence ID" value="RKT71191.1"/>
    <property type="molecule type" value="Genomic_DNA"/>
</dbReference>
<dbReference type="GO" id="GO:0005829">
    <property type="term" value="C:cytosol"/>
    <property type="evidence" value="ECO:0007669"/>
    <property type="project" value="TreeGrafter"/>
</dbReference>
<evidence type="ECO:0000256" key="2">
    <source>
        <dbReference type="ARBA" id="ARBA00004990"/>
    </source>
</evidence>
<sequence>MTKPLTKDDYSPHDVTVHRDPDRLRRVVRALRGAGRNIALVPTMGALHAGHRKLIREAKVMQNTVVVVSIFVNPTQFGPNEDLDRYPRTFESDVDMCREEGVGLVFAPNAEDMYLPGSTVTVSPGPLGDELEGAVRPGHFAGVLTVVAKLFNIVEPTYAVFGEKDYQQLTLIHRMARDLNFPVAVVGVPTVREADGLALSSRNRYLSEEERLAATTLSAALTAGAHVSGQGAEAVLKAASDVLAAEPRVSVDYLELRAPDLGPAPENGDGRLLVAARVGTTRLIDNAPVLLGTGDE</sequence>
<dbReference type="EC" id="6.3.2.1" evidence="4 15"/>
<reference evidence="16 17" key="1">
    <citation type="submission" date="2018-10" db="EMBL/GenBank/DDBJ databases">
        <title>Sequencing the genomes of 1000 actinobacteria strains.</title>
        <authorList>
            <person name="Klenk H.-P."/>
        </authorList>
    </citation>
    <scope>NUCLEOTIDE SEQUENCE [LARGE SCALE GENOMIC DNA]</scope>
    <source>
        <strain evidence="16 17">DSM 43911</strain>
    </source>
</reference>
<keyword evidence="6 15" id="KW-0963">Cytoplasm</keyword>
<feature type="binding site" evidence="15">
    <location>
        <position position="191"/>
    </location>
    <ligand>
        <name>ATP</name>
        <dbReference type="ChEBI" id="CHEBI:30616"/>
    </ligand>
</feature>
<dbReference type="GO" id="GO:0004592">
    <property type="term" value="F:pantoate-beta-alanine ligase activity"/>
    <property type="evidence" value="ECO:0007669"/>
    <property type="project" value="UniProtKB-UniRule"/>
</dbReference>
<dbReference type="AlphaFoldDB" id="A0A495X9N6"/>
<dbReference type="OrthoDB" id="9773087at2"/>
<protein>
    <recommendedName>
        <fullName evidence="5 15">Pantothenate synthetase</fullName>
        <shortName evidence="15">PS</shortName>
        <ecNumber evidence="4 15">6.3.2.1</ecNumber>
    </recommendedName>
    <alternativeName>
        <fullName evidence="14 15">Pantoate--beta-alanine ligase</fullName>
    </alternativeName>
    <alternativeName>
        <fullName evidence="11 15">Pantoate-activating enzyme</fullName>
    </alternativeName>
</protein>
<feature type="binding site" evidence="15">
    <location>
        <position position="168"/>
    </location>
    <ligand>
        <name>(R)-pantoate</name>
        <dbReference type="ChEBI" id="CHEBI:15980"/>
    </ligand>
</feature>
<dbReference type="UniPathway" id="UPA00028">
    <property type="reaction ID" value="UER00005"/>
</dbReference>
<dbReference type="HAMAP" id="MF_00158">
    <property type="entry name" value="PanC"/>
    <property type="match status" value="1"/>
</dbReference>
<dbReference type="CDD" id="cd00560">
    <property type="entry name" value="PanC"/>
    <property type="match status" value="1"/>
</dbReference>
<feature type="binding site" evidence="15">
    <location>
        <begin position="44"/>
        <end position="51"/>
    </location>
    <ligand>
        <name>ATP</name>
        <dbReference type="ChEBI" id="CHEBI:30616"/>
    </ligand>
</feature>
<name>A0A495X9N6_9PSEU</name>
<dbReference type="Pfam" id="PF02569">
    <property type="entry name" value="Pantoate_ligase"/>
    <property type="match status" value="1"/>
</dbReference>
<evidence type="ECO:0000256" key="6">
    <source>
        <dbReference type="ARBA" id="ARBA00022490"/>
    </source>
</evidence>
<evidence type="ECO:0000256" key="5">
    <source>
        <dbReference type="ARBA" id="ARBA00014155"/>
    </source>
</evidence>
<dbReference type="GO" id="GO:0005524">
    <property type="term" value="F:ATP binding"/>
    <property type="evidence" value="ECO:0007669"/>
    <property type="project" value="UniProtKB-KW"/>
</dbReference>
<gene>
    <name evidence="15" type="primary">panC</name>
    <name evidence="16" type="ORF">DFJ66_4471</name>
</gene>
<dbReference type="GO" id="GO:0015940">
    <property type="term" value="P:pantothenate biosynthetic process"/>
    <property type="evidence" value="ECO:0007669"/>
    <property type="project" value="UniProtKB-UniRule"/>
</dbReference>
<dbReference type="RefSeq" id="WP_121223549.1">
    <property type="nucleotide sequence ID" value="NZ_JBIUBA010000001.1"/>
</dbReference>
<accession>A0A495X9N6</accession>
<evidence type="ECO:0000256" key="3">
    <source>
        <dbReference type="ARBA" id="ARBA00009256"/>
    </source>
</evidence>
<evidence type="ECO:0000256" key="14">
    <source>
        <dbReference type="ARBA" id="ARBA00077433"/>
    </source>
</evidence>
<dbReference type="Gene3D" id="3.40.50.620">
    <property type="entry name" value="HUPs"/>
    <property type="match status" value="1"/>
</dbReference>
<evidence type="ECO:0000256" key="15">
    <source>
        <dbReference type="HAMAP-Rule" id="MF_00158"/>
    </source>
</evidence>
<evidence type="ECO:0000256" key="12">
    <source>
        <dbReference type="ARBA" id="ARBA00048258"/>
    </source>
</evidence>
<evidence type="ECO:0000313" key="16">
    <source>
        <dbReference type="EMBL" id="RKT71191.1"/>
    </source>
</evidence>
<keyword evidence="9 15" id="KW-0547">Nucleotide-binding</keyword>
<evidence type="ECO:0000256" key="9">
    <source>
        <dbReference type="ARBA" id="ARBA00022741"/>
    </source>
</evidence>
<feature type="active site" description="Proton donor" evidence="15">
    <location>
        <position position="51"/>
    </location>
</feature>
<dbReference type="Gene3D" id="3.30.1300.10">
    <property type="entry name" value="Pantoate-beta-alanine ligase, C-terminal domain"/>
    <property type="match status" value="1"/>
</dbReference>
<dbReference type="InterPro" id="IPR003721">
    <property type="entry name" value="Pantoate_ligase"/>
</dbReference>
<proteinExistence type="inferred from homology"/>
<keyword evidence="10 15" id="KW-0067">ATP-binding</keyword>
<evidence type="ECO:0000313" key="17">
    <source>
        <dbReference type="Proteomes" id="UP000272729"/>
    </source>
</evidence>
<dbReference type="InterPro" id="IPR014729">
    <property type="entry name" value="Rossmann-like_a/b/a_fold"/>
</dbReference>
<feature type="binding site" evidence="15">
    <location>
        <position position="76"/>
    </location>
    <ligand>
        <name>beta-alanine</name>
        <dbReference type="ChEBI" id="CHEBI:57966"/>
    </ligand>
</feature>
<comment type="caution">
    <text evidence="16">The sequence shown here is derived from an EMBL/GenBank/DDBJ whole genome shotgun (WGS) entry which is preliminary data.</text>
</comment>
<organism evidence="16 17">
    <name type="scientific">Saccharothrix variisporea</name>
    <dbReference type="NCBI Taxonomy" id="543527"/>
    <lineage>
        <taxon>Bacteria</taxon>
        <taxon>Bacillati</taxon>
        <taxon>Actinomycetota</taxon>
        <taxon>Actinomycetes</taxon>
        <taxon>Pseudonocardiales</taxon>
        <taxon>Pseudonocardiaceae</taxon>
        <taxon>Saccharothrix</taxon>
    </lineage>
</organism>
<evidence type="ECO:0000256" key="10">
    <source>
        <dbReference type="ARBA" id="ARBA00022840"/>
    </source>
</evidence>
<dbReference type="FunFam" id="3.40.50.620:FF:000114">
    <property type="entry name" value="Pantothenate synthetase"/>
    <property type="match status" value="1"/>
</dbReference>
<comment type="pathway">
    <text evidence="2 15">Cofactor biosynthesis; (R)-pantothenate biosynthesis; (R)-pantothenate from (R)-pantoate and beta-alanine: step 1/1.</text>
</comment>
<feature type="binding site" evidence="15">
    <location>
        <position position="76"/>
    </location>
    <ligand>
        <name>(R)-pantoate</name>
        <dbReference type="ChEBI" id="CHEBI:15980"/>
    </ligand>
</feature>
<evidence type="ECO:0000256" key="11">
    <source>
        <dbReference type="ARBA" id="ARBA00032806"/>
    </source>
</evidence>
<comment type="function">
    <text evidence="13 15">Catalyzes the condensation of pantoate with beta-alanine in an ATP-dependent reaction via a pantoyl-adenylate intermediate.</text>
</comment>
<dbReference type="PANTHER" id="PTHR21299">
    <property type="entry name" value="CYTIDYLATE KINASE/PANTOATE-BETA-ALANINE LIGASE"/>
    <property type="match status" value="1"/>
</dbReference>
<keyword evidence="7 15" id="KW-0436">Ligase</keyword>
<evidence type="ECO:0000256" key="8">
    <source>
        <dbReference type="ARBA" id="ARBA00022655"/>
    </source>
</evidence>
<comment type="subcellular location">
    <subcellularLocation>
        <location evidence="1 15">Cytoplasm</location>
    </subcellularLocation>
</comment>
<evidence type="ECO:0000256" key="4">
    <source>
        <dbReference type="ARBA" id="ARBA00012219"/>
    </source>
</evidence>
<feature type="binding site" evidence="15">
    <location>
        <begin position="162"/>
        <end position="165"/>
    </location>
    <ligand>
        <name>ATP</name>
        <dbReference type="ChEBI" id="CHEBI:30616"/>
    </ligand>
</feature>
<keyword evidence="8 15" id="KW-0566">Pantothenate biosynthesis</keyword>
<evidence type="ECO:0000256" key="13">
    <source>
        <dbReference type="ARBA" id="ARBA00055042"/>
    </source>
</evidence>
<keyword evidence="17" id="KW-1185">Reference proteome</keyword>
<comment type="subunit">
    <text evidence="15">Homodimer.</text>
</comment>
<evidence type="ECO:0000256" key="7">
    <source>
        <dbReference type="ARBA" id="ARBA00022598"/>
    </source>
</evidence>
<comment type="miscellaneous">
    <text evidence="15">The reaction proceeds by a bi uni uni bi ping pong mechanism.</text>
</comment>
<evidence type="ECO:0000256" key="1">
    <source>
        <dbReference type="ARBA" id="ARBA00004496"/>
    </source>
</evidence>
<feature type="binding site" evidence="15">
    <location>
        <begin position="199"/>
        <end position="202"/>
    </location>
    <ligand>
        <name>ATP</name>
        <dbReference type="ChEBI" id="CHEBI:30616"/>
    </ligand>
</feature>
<dbReference type="Proteomes" id="UP000272729">
    <property type="component" value="Unassembled WGS sequence"/>
</dbReference>
<dbReference type="InterPro" id="IPR042176">
    <property type="entry name" value="Pantoate_ligase_C"/>
</dbReference>
<dbReference type="SUPFAM" id="SSF52374">
    <property type="entry name" value="Nucleotidylyl transferase"/>
    <property type="match status" value="1"/>
</dbReference>
<dbReference type="PANTHER" id="PTHR21299:SF1">
    <property type="entry name" value="PANTOATE--BETA-ALANINE LIGASE"/>
    <property type="match status" value="1"/>
</dbReference>
<comment type="catalytic activity">
    <reaction evidence="12 15">
        <text>(R)-pantoate + beta-alanine + ATP = (R)-pantothenate + AMP + diphosphate + H(+)</text>
        <dbReference type="Rhea" id="RHEA:10912"/>
        <dbReference type="ChEBI" id="CHEBI:15378"/>
        <dbReference type="ChEBI" id="CHEBI:15980"/>
        <dbReference type="ChEBI" id="CHEBI:29032"/>
        <dbReference type="ChEBI" id="CHEBI:30616"/>
        <dbReference type="ChEBI" id="CHEBI:33019"/>
        <dbReference type="ChEBI" id="CHEBI:57966"/>
        <dbReference type="ChEBI" id="CHEBI:456215"/>
        <dbReference type="EC" id="6.3.2.1"/>
    </reaction>
</comment>
<comment type="similarity">
    <text evidence="3 15">Belongs to the pantothenate synthetase family.</text>
</comment>
<dbReference type="NCBIfam" id="TIGR00018">
    <property type="entry name" value="panC"/>
    <property type="match status" value="1"/>
</dbReference>